<keyword evidence="1" id="KW-1133">Transmembrane helix</keyword>
<evidence type="ECO:0000313" key="2">
    <source>
        <dbReference type="EMBL" id="AIG22706.1"/>
    </source>
</evidence>
<name>A0A0U1V1I8_9EUCA</name>
<keyword evidence="2" id="KW-0496">Mitochondrion</keyword>
<dbReference type="GeneID" id="20004742"/>
<accession>A0A0U1V1I8</accession>
<feature type="transmembrane region" description="Helical" evidence="1">
    <location>
        <begin position="6"/>
        <end position="30"/>
    </location>
</feature>
<gene>
    <name evidence="2" type="primary">ATP8</name>
</gene>
<reference evidence="2" key="2">
    <citation type="submission" date="2014-05" db="EMBL/GenBank/DDBJ databases">
        <authorList>
            <person name="Chronopoulou M."/>
        </authorList>
    </citation>
    <scope>NUCLEOTIDE SEQUENCE</scope>
</reference>
<sequence length="52" mass="6391">MPQMAPMMWMYLMVMFLFVFVVFFSFTYFVKVPLKVYVLKGTKSVLEKHWSW</sequence>
<protein>
    <submittedName>
        <fullName evidence="2">ATP synthase F0 subunit 8</fullName>
    </submittedName>
</protein>
<dbReference type="RefSeq" id="YP_009050442.1">
    <property type="nucleotide sequence ID" value="NC_024651.1"/>
</dbReference>
<reference evidence="2" key="1">
    <citation type="journal article" date="2014" name="Mitochondrial DNA">
        <title>Complete mitochondrial genome of the hydrothermal vent ghost shrimp Paraglypturus tonganus (Crustacea, Axiidea, Callianassidae).</title>
        <authorList>
            <person name="Kim S.J."/>
            <person name="Kim J."/>
            <person name="Ahn D.H."/>
            <person name="Ju S.J."/>
            <person name="Min G.S."/>
            <person name="Kim S."/>
        </authorList>
    </citation>
    <scope>NUCLEOTIDE SEQUENCE</scope>
</reference>
<geneLocation type="mitochondrion" evidence="2"/>
<evidence type="ECO:0000256" key="1">
    <source>
        <dbReference type="SAM" id="Phobius"/>
    </source>
</evidence>
<dbReference type="EMBL" id="KJ820739">
    <property type="protein sequence ID" value="AIG22706.1"/>
    <property type="molecule type" value="Genomic_DNA"/>
</dbReference>
<proteinExistence type="predicted"/>
<organism evidence="2">
    <name type="scientific">Paraglypturus tonganus</name>
    <name type="common">nomen nudum</name>
    <dbReference type="NCBI Taxonomy" id="1519029"/>
    <lineage>
        <taxon>Eukaryota</taxon>
        <taxon>Metazoa</taxon>
        <taxon>Ecdysozoa</taxon>
        <taxon>Arthropoda</taxon>
        <taxon>Crustacea</taxon>
        <taxon>Multicrustacea</taxon>
        <taxon>Malacostraca</taxon>
        <taxon>Eumalacostraca</taxon>
        <taxon>Eucarida</taxon>
        <taxon>Decapoda</taxon>
        <taxon>Pleocyemata</taxon>
        <taxon>Axiidea</taxon>
        <taxon>Callianassidae</taxon>
        <taxon>Paraglypturus</taxon>
    </lineage>
</organism>
<dbReference type="CTD" id="4509"/>
<keyword evidence="1" id="KW-0812">Transmembrane</keyword>
<dbReference type="AlphaFoldDB" id="A0A0U1V1I8"/>
<keyword evidence="1" id="KW-0472">Membrane</keyword>